<evidence type="ECO:0000313" key="2">
    <source>
        <dbReference type="Proteomes" id="UP000386466"/>
    </source>
</evidence>
<evidence type="ECO:0000313" key="1">
    <source>
        <dbReference type="EMBL" id="VFV24220.1"/>
    </source>
</evidence>
<reference evidence="1 2" key="1">
    <citation type="submission" date="2019-01" db="EMBL/GenBank/DDBJ databases">
        <authorList>
            <person name="Alioto T."/>
            <person name="Alioto T."/>
        </authorList>
    </citation>
    <scope>NUCLEOTIDE SEQUENCE [LARGE SCALE GENOMIC DNA]</scope>
</reference>
<accession>A0A485MTF9</accession>
<gene>
    <name evidence="1" type="ORF">LYPA_23C018341</name>
</gene>
<name>A0A485MTF9_LYNPA</name>
<proteinExistence type="predicted"/>
<dbReference type="AlphaFoldDB" id="A0A485MTF9"/>
<sequence length="162" mass="18213">MLHLPQLRQFGRMRLESLQRVFEREVAFVRGGGVGPPGSEIGSSPNRDATAGAELVVLGLAGSCSWAWGEKEERILHGLKLPFQIFQLSHQFPRAFATYGKHEIRVHQMSLTTHPTTKFAPPADSKGNHCVSFHYQVDIISLPTRQNTRSVSSQYHNQLRPR</sequence>
<dbReference type="Proteomes" id="UP000386466">
    <property type="component" value="Unassembled WGS sequence"/>
</dbReference>
<dbReference type="EMBL" id="CAAGRJ010006183">
    <property type="protein sequence ID" value="VFV24220.1"/>
    <property type="molecule type" value="Genomic_DNA"/>
</dbReference>
<organism evidence="1 2">
    <name type="scientific">Lynx pardinus</name>
    <name type="common">Iberian lynx</name>
    <name type="synonym">Felis pardina</name>
    <dbReference type="NCBI Taxonomy" id="191816"/>
    <lineage>
        <taxon>Eukaryota</taxon>
        <taxon>Metazoa</taxon>
        <taxon>Chordata</taxon>
        <taxon>Craniata</taxon>
        <taxon>Vertebrata</taxon>
        <taxon>Euteleostomi</taxon>
        <taxon>Mammalia</taxon>
        <taxon>Eutheria</taxon>
        <taxon>Laurasiatheria</taxon>
        <taxon>Carnivora</taxon>
        <taxon>Feliformia</taxon>
        <taxon>Felidae</taxon>
        <taxon>Felinae</taxon>
        <taxon>Lynx</taxon>
    </lineage>
</organism>
<keyword evidence="2" id="KW-1185">Reference proteome</keyword>
<protein>
    <submittedName>
        <fullName evidence="1">Uncharacterized protein</fullName>
    </submittedName>
</protein>